<gene>
    <name evidence="2" type="primary">slpA</name>
    <name evidence="2" type="ORF">NCTC10254_00613</name>
</gene>
<dbReference type="Proteomes" id="UP000249886">
    <property type="component" value="Unassembled WGS sequence"/>
</dbReference>
<dbReference type="AlphaFoldDB" id="A0A448TH19"/>
<keyword evidence="2" id="KW-0808">Transferase</keyword>
<dbReference type="GO" id="GO:0016747">
    <property type="term" value="F:acyltransferase activity, transferring groups other than amino-acyl groups"/>
    <property type="evidence" value="ECO:0007669"/>
    <property type="project" value="TreeGrafter"/>
</dbReference>
<dbReference type="EMBL" id="UARK01000001">
    <property type="protein sequence ID" value="SPW24243.1"/>
    <property type="molecule type" value="Genomic_DNA"/>
</dbReference>
<keyword evidence="1" id="KW-0732">Signal</keyword>
<sequence length="356" mass="38710">MKLTRTLAATIAALSLFAATPHAAFASEVTPAQIAGNTPQSVIKVGKKEGEDPAWRKKLDANDNRVTEMWATSPAMDNREVPLVVIKAADANRPVLYLLNGADGGEGNANWIAQTDVINFYKEKNINVVIPMAGKFSYYTDWVSDSAKLGGKQKWETFLTKELPSPLEKLLKGNGKRAIAGMSMSATSSMLLAEHNPKFYDGVASFSGCYASSKPIPAEFVNVTLNRGGSSREQMWGPLGGPEWQRNDVHVQAEGLRGSQIYVSNGTGLAGEWDMPNGPKLRKADPLVASVSSSILVVEGGTIEAATNACTHDLKQKLESMKIPANFVLRNTGTHSWSYWEQDLRDSWPTFEKAFS</sequence>
<reference evidence="2 3" key="1">
    <citation type="submission" date="2018-06" db="EMBL/GenBank/DDBJ databases">
        <authorList>
            <consortium name="Pathogen Informatics"/>
            <person name="Doyle S."/>
        </authorList>
    </citation>
    <scope>NUCLEOTIDE SEQUENCE [LARGE SCALE GENOMIC DNA]</scope>
    <source>
        <strain evidence="2 3">NCTC10254</strain>
    </source>
</reference>
<dbReference type="GeneID" id="84572964"/>
<dbReference type="InterPro" id="IPR050583">
    <property type="entry name" value="Mycobacterial_A85_antigen"/>
</dbReference>
<name>A0A448TH19_9CORY</name>
<evidence type="ECO:0000256" key="1">
    <source>
        <dbReference type="SAM" id="SignalP"/>
    </source>
</evidence>
<keyword evidence="2" id="KW-0012">Acyltransferase</keyword>
<feature type="chain" id="PRO_5043190820" evidence="1">
    <location>
        <begin position="27"/>
        <end position="356"/>
    </location>
</feature>
<feature type="signal peptide" evidence="1">
    <location>
        <begin position="1"/>
        <end position="26"/>
    </location>
</feature>
<evidence type="ECO:0000313" key="3">
    <source>
        <dbReference type="Proteomes" id="UP000249886"/>
    </source>
</evidence>
<accession>A0A448TH19</accession>
<dbReference type="InterPro" id="IPR000801">
    <property type="entry name" value="Esterase-like"/>
</dbReference>
<dbReference type="InterPro" id="IPR029058">
    <property type="entry name" value="AB_hydrolase_fold"/>
</dbReference>
<dbReference type="PANTHER" id="PTHR48098:SF1">
    <property type="entry name" value="DIACYLGLYCEROL ACYLTRANSFERASE_MYCOLYLTRANSFERASE AG85A"/>
    <property type="match status" value="1"/>
</dbReference>
<dbReference type="EC" id="2.3.1.-" evidence="2"/>
<proteinExistence type="predicted"/>
<dbReference type="PANTHER" id="PTHR48098">
    <property type="entry name" value="ENTEROCHELIN ESTERASE-RELATED"/>
    <property type="match status" value="1"/>
</dbReference>
<dbReference type="SUPFAM" id="SSF53474">
    <property type="entry name" value="alpha/beta-Hydrolases"/>
    <property type="match status" value="1"/>
</dbReference>
<dbReference type="Gene3D" id="3.40.50.1820">
    <property type="entry name" value="alpha/beta hydrolase"/>
    <property type="match status" value="1"/>
</dbReference>
<protein>
    <submittedName>
        <fullName evidence="2">Surface layer protein A</fullName>
        <ecNumber evidence="2">2.3.1.-</ecNumber>
    </submittedName>
</protein>
<dbReference type="Pfam" id="PF00756">
    <property type="entry name" value="Esterase"/>
    <property type="match status" value="1"/>
</dbReference>
<evidence type="ECO:0000313" key="2">
    <source>
        <dbReference type="EMBL" id="SPW24243.1"/>
    </source>
</evidence>
<dbReference type="RefSeq" id="WP_005519428.1">
    <property type="nucleotide sequence ID" value="NZ_CAJPQJ010000006.1"/>
</dbReference>
<organism evidence="2 3">
    <name type="scientific">Corynebacterium matruchotii</name>
    <dbReference type="NCBI Taxonomy" id="43768"/>
    <lineage>
        <taxon>Bacteria</taxon>
        <taxon>Bacillati</taxon>
        <taxon>Actinomycetota</taxon>
        <taxon>Actinomycetes</taxon>
        <taxon>Mycobacteriales</taxon>
        <taxon>Corynebacteriaceae</taxon>
        <taxon>Corynebacterium</taxon>
    </lineage>
</organism>
<comment type="caution">
    <text evidence="2">The sequence shown here is derived from an EMBL/GenBank/DDBJ whole genome shotgun (WGS) entry which is preliminary data.</text>
</comment>